<evidence type="ECO:0000313" key="1">
    <source>
        <dbReference type="EMBL" id="MDX5983683.1"/>
    </source>
</evidence>
<sequence length="78" mass="8596">MSATLLLASTPGHAEDIGRKACFADAKLLCPAAVHAFNRKAAEACLFEKIAQTTPHCRDTILLIHEQRLRKNSKPNNR</sequence>
<name>A0ABU4PHL4_9SPHN</name>
<organism evidence="1 2">
    <name type="scientific">Sphingomonas echinoides</name>
    <dbReference type="NCBI Taxonomy" id="59803"/>
    <lineage>
        <taxon>Bacteria</taxon>
        <taxon>Pseudomonadati</taxon>
        <taxon>Pseudomonadota</taxon>
        <taxon>Alphaproteobacteria</taxon>
        <taxon>Sphingomonadales</taxon>
        <taxon>Sphingomonadaceae</taxon>
        <taxon>Sphingomonas</taxon>
    </lineage>
</organism>
<accession>A0ABU4PHL4</accession>
<evidence type="ECO:0000313" key="2">
    <source>
        <dbReference type="Proteomes" id="UP001279660"/>
    </source>
</evidence>
<keyword evidence="2" id="KW-1185">Reference proteome</keyword>
<comment type="caution">
    <text evidence="1">The sequence shown here is derived from an EMBL/GenBank/DDBJ whole genome shotgun (WGS) entry which is preliminary data.</text>
</comment>
<proteinExistence type="predicted"/>
<dbReference type="Proteomes" id="UP001279660">
    <property type="component" value="Unassembled WGS sequence"/>
</dbReference>
<gene>
    <name evidence="1" type="ORF">SIL82_05370</name>
</gene>
<reference evidence="1 2" key="1">
    <citation type="submission" date="2023-11" db="EMBL/GenBank/DDBJ databases">
        <title>MicrobeMod: A computational toolkit for identifying prokaryotic methylation and restriction-modification with nanopore sequencing.</title>
        <authorList>
            <person name="Crits-Christoph A."/>
            <person name="Kang S.C."/>
            <person name="Lee H."/>
            <person name="Ostrov N."/>
        </authorList>
    </citation>
    <scope>NUCLEOTIDE SEQUENCE [LARGE SCALE GENOMIC DNA]</scope>
    <source>
        <strain evidence="1 2">ATCC 14820</strain>
    </source>
</reference>
<dbReference type="EMBL" id="JAWXXV010000001">
    <property type="protein sequence ID" value="MDX5983683.1"/>
    <property type="molecule type" value="Genomic_DNA"/>
</dbReference>
<dbReference type="RefSeq" id="WP_211207116.1">
    <property type="nucleotide sequence ID" value="NZ_JAWXXV010000001.1"/>
</dbReference>
<protein>
    <submittedName>
        <fullName evidence="1">Uncharacterized protein</fullName>
    </submittedName>
</protein>